<dbReference type="InterPro" id="IPR000522">
    <property type="entry name" value="ABC_transptr_permease_BtuC"/>
</dbReference>
<keyword evidence="10" id="KW-1185">Reference proteome</keyword>
<keyword evidence="3" id="KW-0813">Transport</keyword>
<keyword evidence="4" id="KW-1003">Cell membrane</keyword>
<feature type="transmembrane region" description="Helical" evidence="8">
    <location>
        <begin position="316"/>
        <end position="336"/>
    </location>
</feature>
<evidence type="ECO:0000256" key="1">
    <source>
        <dbReference type="ARBA" id="ARBA00004651"/>
    </source>
</evidence>
<evidence type="ECO:0000256" key="2">
    <source>
        <dbReference type="ARBA" id="ARBA00007935"/>
    </source>
</evidence>
<accession>A0ABV6B4D4</accession>
<feature type="transmembrane region" description="Helical" evidence="8">
    <location>
        <begin position="21"/>
        <end position="41"/>
    </location>
</feature>
<dbReference type="RefSeq" id="WP_380015734.1">
    <property type="nucleotide sequence ID" value="NZ_JBHLYR010000063.1"/>
</dbReference>
<dbReference type="SUPFAM" id="SSF81345">
    <property type="entry name" value="ABC transporter involved in vitamin B12 uptake, BtuC"/>
    <property type="match status" value="1"/>
</dbReference>
<feature type="transmembrane region" description="Helical" evidence="8">
    <location>
        <begin position="160"/>
        <end position="179"/>
    </location>
</feature>
<reference evidence="9 10" key="1">
    <citation type="submission" date="2024-09" db="EMBL/GenBank/DDBJ databases">
        <authorList>
            <person name="Sun Q."/>
            <person name="Mori K."/>
        </authorList>
    </citation>
    <scope>NUCLEOTIDE SEQUENCE [LARGE SCALE GENOMIC DNA]</scope>
    <source>
        <strain evidence="9 10">JCM 13503</strain>
    </source>
</reference>
<feature type="transmembrane region" description="Helical" evidence="8">
    <location>
        <begin position="104"/>
        <end position="122"/>
    </location>
</feature>
<evidence type="ECO:0000256" key="5">
    <source>
        <dbReference type="ARBA" id="ARBA00022692"/>
    </source>
</evidence>
<dbReference type="CDD" id="cd06550">
    <property type="entry name" value="TM_ABC_iron-siderophores_like"/>
    <property type="match status" value="1"/>
</dbReference>
<feature type="transmembrane region" description="Helical" evidence="8">
    <location>
        <begin position="286"/>
        <end position="304"/>
    </location>
</feature>
<dbReference type="PANTHER" id="PTHR30472">
    <property type="entry name" value="FERRIC ENTEROBACTIN TRANSPORT SYSTEM PERMEASE PROTEIN"/>
    <property type="match status" value="1"/>
</dbReference>
<organism evidence="9 10">
    <name type="scientific">Deinococcus oregonensis</name>
    <dbReference type="NCBI Taxonomy" id="1805970"/>
    <lineage>
        <taxon>Bacteria</taxon>
        <taxon>Thermotogati</taxon>
        <taxon>Deinococcota</taxon>
        <taxon>Deinococci</taxon>
        <taxon>Deinococcales</taxon>
        <taxon>Deinococcaceae</taxon>
        <taxon>Deinococcus</taxon>
    </lineage>
</organism>
<comment type="similarity">
    <text evidence="2">Belongs to the binding-protein-dependent transport system permease family. FecCD subfamily.</text>
</comment>
<evidence type="ECO:0000256" key="4">
    <source>
        <dbReference type="ARBA" id="ARBA00022475"/>
    </source>
</evidence>
<dbReference type="Gene3D" id="1.10.3470.10">
    <property type="entry name" value="ABC transporter involved in vitamin B12 uptake, BtuC"/>
    <property type="match status" value="1"/>
</dbReference>
<evidence type="ECO:0000256" key="8">
    <source>
        <dbReference type="SAM" id="Phobius"/>
    </source>
</evidence>
<comment type="subcellular location">
    <subcellularLocation>
        <location evidence="1">Cell membrane</location>
        <topology evidence="1">Multi-pass membrane protein</topology>
    </subcellularLocation>
</comment>
<dbReference type="EMBL" id="JBHLYR010000063">
    <property type="protein sequence ID" value="MFB9994614.1"/>
    <property type="molecule type" value="Genomic_DNA"/>
</dbReference>
<dbReference type="Proteomes" id="UP001589733">
    <property type="component" value="Unassembled WGS sequence"/>
</dbReference>
<evidence type="ECO:0000256" key="7">
    <source>
        <dbReference type="ARBA" id="ARBA00023136"/>
    </source>
</evidence>
<dbReference type="InterPro" id="IPR037294">
    <property type="entry name" value="ABC_BtuC-like"/>
</dbReference>
<evidence type="ECO:0000313" key="9">
    <source>
        <dbReference type="EMBL" id="MFB9994614.1"/>
    </source>
</evidence>
<keyword evidence="6 8" id="KW-1133">Transmembrane helix</keyword>
<evidence type="ECO:0000256" key="3">
    <source>
        <dbReference type="ARBA" id="ARBA00022448"/>
    </source>
</evidence>
<protein>
    <submittedName>
        <fullName evidence="9">FecCD family ABC transporter permease</fullName>
    </submittedName>
</protein>
<sequence>MSSGVWPQSQRSGLRVWALPLGLLALLLVTAFLALGLGAVATPPAQLWSALTGGAGPGADLTRQLVLELRLPRVLVALLGGAMFAVSGSIMQAVVRNPLASPDLLGVGAGAGVAVTALLLAVPNAPGWSIPWGAFGGAWAAFLLVLALARDGSRLPPVRLALLGVAVAASLGAFQQLLLVRAPDGIGAALSFLTGTVYGADWSRLARLWPWTLALLPLTLLTARRLDVLSLGEDTAAALGTRVPLARYGTLALAVGLAAAAVSACGILGFVGLLAPHLARMLAGGLHLRLLPVSALIGALLVLLADTVGRAALPPLELPAGVITTLIGAPYFLYLLRRAARTG</sequence>
<dbReference type="Pfam" id="PF01032">
    <property type="entry name" value="FecCD"/>
    <property type="match status" value="1"/>
</dbReference>
<evidence type="ECO:0000256" key="6">
    <source>
        <dbReference type="ARBA" id="ARBA00022989"/>
    </source>
</evidence>
<feature type="transmembrane region" description="Helical" evidence="8">
    <location>
        <begin position="74"/>
        <end position="95"/>
    </location>
</feature>
<comment type="caution">
    <text evidence="9">The sequence shown here is derived from an EMBL/GenBank/DDBJ whole genome shotgun (WGS) entry which is preliminary data.</text>
</comment>
<name>A0ABV6B4D4_9DEIO</name>
<gene>
    <name evidence="9" type="ORF">ACFFLM_21885</name>
</gene>
<keyword evidence="5 8" id="KW-0812">Transmembrane</keyword>
<dbReference type="PANTHER" id="PTHR30472:SF37">
    <property type="entry name" value="FE(3+) DICITRATE TRANSPORT SYSTEM PERMEASE PROTEIN FECD-RELATED"/>
    <property type="match status" value="1"/>
</dbReference>
<keyword evidence="7 8" id="KW-0472">Membrane</keyword>
<evidence type="ECO:0000313" key="10">
    <source>
        <dbReference type="Proteomes" id="UP001589733"/>
    </source>
</evidence>
<proteinExistence type="inferred from homology"/>
<feature type="transmembrane region" description="Helical" evidence="8">
    <location>
        <begin position="128"/>
        <end position="148"/>
    </location>
</feature>
<feature type="transmembrane region" description="Helical" evidence="8">
    <location>
        <begin position="246"/>
        <end position="274"/>
    </location>
</feature>